<gene>
    <name evidence="7" type="ORF">CAK95_03055</name>
</gene>
<organism evidence="7 8">
    <name type="scientific">Pseudorhodoplanes sinuspersici</name>
    <dbReference type="NCBI Taxonomy" id="1235591"/>
    <lineage>
        <taxon>Bacteria</taxon>
        <taxon>Pseudomonadati</taxon>
        <taxon>Pseudomonadota</taxon>
        <taxon>Alphaproteobacteria</taxon>
        <taxon>Hyphomicrobiales</taxon>
        <taxon>Pseudorhodoplanes</taxon>
    </lineage>
</organism>
<evidence type="ECO:0000256" key="3">
    <source>
        <dbReference type="ARBA" id="ARBA00022634"/>
    </source>
</evidence>
<keyword evidence="4" id="KW-0547">Nucleotide-binding</keyword>
<dbReference type="GO" id="GO:0000166">
    <property type="term" value="F:nucleotide binding"/>
    <property type="evidence" value="ECO:0007669"/>
    <property type="project" value="UniProtKB-KW"/>
</dbReference>
<dbReference type="Pfam" id="PF12637">
    <property type="entry name" value="TSCPD"/>
    <property type="match status" value="1"/>
</dbReference>
<dbReference type="Proteomes" id="UP000194137">
    <property type="component" value="Chromosome"/>
</dbReference>
<accession>A0A1W6ZN13</accession>
<dbReference type="EC" id="1.17.4.1" evidence="2"/>
<dbReference type="EMBL" id="CP021112">
    <property type="protein sequence ID" value="ARP98174.1"/>
    <property type="molecule type" value="Genomic_DNA"/>
</dbReference>
<dbReference type="InterPro" id="IPR024434">
    <property type="entry name" value="TSCPD_dom"/>
</dbReference>
<dbReference type="GO" id="GO:0071897">
    <property type="term" value="P:DNA biosynthetic process"/>
    <property type="evidence" value="ECO:0007669"/>
    <property type="project" value="UniProtKB-KW"/>
</dbReference>
<feature type="domain" description="TSCPD" evidence="6">
    <location>
        <begin position="21"/>
        <end position="100"/>
    </location>
</feature>
<evidence type="ECO:0000256" key="1">
    <source>
        <dbReference type="ARBA" id="ARBA00007405"/>
    </source>
</evidence>
<evidence type="ECO:0000313" key="8">
    <source>
        <dbReference type="Proteomes" id="UP000194137"/>
    </source>
</evidence>
<dbReference type="AlphaFoldDB" id="A0A1W6ZN13"/>
<protein>
    <recommendedName>
        <fullName evidence="2">ribonucleoside-diphosphate reductase</fullName>
        <ecNumber evidence="2">1.17.4.1</ecNumber>
    </recommendedName>
</protein>
<dbReference type="GO" id="GO:0004748">
    <property type="term" value="F:ribonucleoside-diphosphate reductase activity, thioredoxin disulfide as acceptor"/>
    <property type="evidence" value="ECO:0007669"/>
    <property type="project" value="UniProtKB-EC"/>
</dbReference>
<sequence length="106" mass="11384">MSRTRLPNRRPSMTMQFVYEANHYSVTLGFDVVNDRIGEVFTHGAKIGSAMDRILDDACVALSLLLQHGVAPDALAASMGRLGDGKSPASVIGALSDLIARESRPQ</sequence>
<dbReference type="KEGG" id="psin:CAK95_03055"/>
<evidence type="ECO:0000313" key="7">
    <source>
        <dbReference type="EMBL" id="ARP98174.1"/>
    </source>
</evidence>
<keyword evidence="3" id="KW-0237">DNA synthesis</keyword>
<reference evidence="7 8" key="1">
    <citation type="submission" date="2017-05" db="EMBL/GenBank/DDBJ databases">
        <title>Full genome sequence of Pseudorhodoplanes sinuspersici.</title>
        <authorList>
            <person name="Dastgheib S.M.M."/>
            <person name="Shavandi M."/>
            <person name="Tirandaz H."/>
        </authorList>
    </citation>
    <scope>NUCLEOTIDE SEQUENCE [LARGE SCALE GENOMIC DNA]</scope>
    <source>
        <strain evidence="7 8">RIPI110</strain>
    </source>
</reference>
<name>A0A1W6ZN13_9HYPH</name>
<evidence type="ECO:0000256" key="5">
    <source>
        <dbReference type="ARBA" id="ARBA00047754"/>
    </source>
</evidence>
<dbReference type="OrthoDB" id="8020873at2"/>
<evidence type="ECO:0000259" key="6">
    <source>
        <dbReference type="Pfam" id="PF12637"/>
    </source>
</evidence>
<proteinExistence type="inferred from homology"/>
<evidence type="ECO:0000256" key="2">
    <source>
        <dbReference type="ARBA" id="ARBA00012274"/>
    </source>
</evidence>
<keyword evidence="8" id="KW-1185">Reference proteome</keyword>
<dbReference type="STRING" id="1235591.CAK95_03055"/>
<evidence type="ECO:0000256" key="4">
    <source>
        <dbReference type="ARBA" id="ARBA00022741"/>
    </source>
</evidence>
<comment type="catalytic activity">
    <reaction evidence="5">
        <text>a 2'-deoxyribonucleoside 5'-diphosphate + [thioredoxin]-disulfide + H2O = a ribonucleoside 5'-diphosphate + [thioredoxin]-dithiol</text>
        <dbReference type="Rhea" id="RHEA:23252"/>
        <dbReference type="Rhea" id="RHEA-COMP:10698"/>
        <dbReference type="Rhea" id="RHEA-COMP:10700"/>
        <dbReference type="ChEBI" id="CHEBI:15377"/>
        <dbReference type="ChEBI" id="CHEBI:29950"/>
        <dbReference type="ChEBI" id="CHEBI:50058"/>
        <dbReference type="ChEBI" id="CHEBI:57930"/>
        <dbReference type="ChEBI" id="CHEBI:73316"/>
        <dbReference type="EC" id="1.17.4.1"/>
    </reaction>
</comment>
<comment type="similarity">
    <text evidence="1">Belongs to the ribonucleoside diphosphate reductase class-2 family.</text>
</comment>